<proteinExistence type="predicted"/>
<dbReference type="GeneID" id="40319641"/>
<sequence>MTKKETVDQEKALNRLQWLIQRSKVGFKGNPPPFESAKTQKSVALEKKKASARRAGDADFLPFRHGAFTLAEDARPTKHLRGADNSRFERKADVAEVNYYHQRIDNSTGRPEIDSALCWDLKGEVAGAQEAQESGCPHPGVSSRVLRRERGSREVGNPYLATLPRAQRAAIVRAEILNHPKFTSRSREFRAGEAWYGGTQLEGPLHVKTATASLTSTRNCIRVHAGWR</sequence>
<evidence type="ECO:0000313" key="1">
    <source>
        <dbReference type="EMBL" id="RNF13824.1"/>
    </source>
</evidence>
<name>A0A3R7NY80_9TRYP</name>
<dbReference type="EMBL" id="MKKU01000389">
    <property type="protein sequence ID" value="RNF13824.1"/>
    <property type="molecule type" value="Genomic_DNA"/>
</dbReference>
<accession>A0A3R7NY80</accession>
<reference evidence="1 2" key="1">
    <citation type="journal article" date="2018" name="BMC Genomics">
        <title>Genomic comparison of Trypanosoma conorhini and Trypanosoma rangeli to Trypanosoma cruzi strains of high and low virulence.</title>
        <authorList>
            <person name="Bradwell K.R."/>
            <person name="Koparde V.N."/>
            <person name="Matveyev A.V."/>
            <person name="Serrano M.G."/>
            <person name="Alves J.M."/>
            <person name="Parikh H."/>
            <person name="Huang B."/>
            <person name="Lee V."/>
            <person name="Espinosa-Alvarez O."/>
            <person name="Ortiz P.A."/>
            <person name="Costa-Martins A.G."/>
            <person name="Teixeira M.M."/>
            <person name="Buck G.A."/>
        </authorList>
    </citation>
    <scope>NUCLEOTIDE SEQUENCE [LARGE SCALE GENOMIC DNA]</scope>
    <source>
        <strain evidence="1 2">025E</strain>
    </source>
</reference>
<dbReference type="OrthoDB" id="260323at2759"/>
<dbReference type="RefSeq" id="XP_029226943.1">
    <property type="nucleotide sequence ID" value="XM_029372919.1"/>
</dbReference>
<protein>
    <submittedName>
        <fullName evidence="1">Uncharacterized protein</fullName>
    </submittedName>
</protein>
<keyword evidence="2" id="KW-1185">Reference proteome</keyword>
<comment type="caution">
    <text evidence="1">The sequence shown here is derived from an EMBL/GenBank/DDBJ whole genome shotgun (WGS) entry which is preliminary data.</text>
</comment>
<gene>
    <name evidence="1" type="ORF">Tco025E_06030</name>
</gene>
<evidence type="ECO:0000313" key="2">
    <source>
        <dbReference type="Proteomes" id="UP000284403"/>
    </source>
</evidence>
<dbReference type="Proteomes" id="UP000284403">
    <property type="component" value="Unassembled WGS sequence"/>
</dbReference>
<dbReference type="AlphaFoldDB" id="A0A3R7NY80"/>
<organism evidence="1 2">
    <name type="scientific">Trypanosoma conorhini</name>
    <dbReference type="NCBI Taxonomy" id="83891"/>
    <lineage>
        <taxon>Eukaryota</taxon>
        <taxon>Discoba</taxon>
        <taxon>Euglenozoa</taxon>
        <taxon>Kinetoplastea</taxon>
        <taxon>Metakinetoplastina</taxon>
        <taxon>Trypanosomatida</taxon>
        <taxon>Trypanosomatidae</taxon>
        <taxon>Trypanosoma</taxon>
    </lineage>
</organism>